<dbReference type="InterPro" id="IPR029052">
    <property type="entry name" value="Metallo-depent_PP-like"/>
</dbReference>
<organism evidence="1 2">
    <name type="scientific">Phytophthora oleae</name>
    <dbReference type="NCBI Taxonomy" id="2107226"/>
    <lineage>
        <taxon>Eukaryota</taxon>
        <taxon>Sar</taxon>
        <taxon>Stramenopiles</taxon>
        <taxon>Oomycota</taxon>
        <taxon>Peronosporomycetes</taxon>
        <taxon>Peronosporales</taxon>
        <taxon>Peronosporaceae</taxon>
        <taxon>Phytophthora</taxon>
    </lineage>
</organism>
<evidence type="ECO:0008006" key="3">
    <source>
        <dbReference type="Google" id="ProtNLM"/>
    </source>
</evidence>
<proteinExistence type="predicted"/>
<dbReference type="SUPFAM" id="SSF56300">
    <property type="entry name" value="Metallo-dependent phosphatases"/>
    <property type="match status" value="1"/>
</dbReference>
<dbReference type="AlphaFoldDB" id="A0ABD3FA68"/>
<keyword evidence="2" id="KW-1185">Reference proteome</keyword>
<comment type="caution">
    <text evidence="1">The sequence shown here is derived from an EMBL/GenBank/DDBJ whole genome shotgun (WGS) entry which is preliminary data.</text>
</comment>
<evidence type="ECO:0000313" key="1">
    <source>
        <dbReference type="EMBL" id="KAL3663783.1"/>
    </source>
</evidence>
<protein>
    <recommendedName>
        <fullName evidence="3">Serine/threonine specific protein phosphatases domain-containing protein</fullName>
    </recommendedName>
</protein>
<accession>A0ABD3FA68</accession>
<dbReference type="Proteomes" id="UP001632037">
    <property type="component" value="Unassembled WGS sequence"/>
</dbReference>
<dbReference type="EMBL" id="JBIMZQ010000026">
    <property type="protein sequence ID" value="KAL3663783.1"/>
    <property type="molecule type" value="Genomic_DNA"/>
</dbReference>
<dbReference type="Gene3D" id="3.60.21.10">
    <property type="match status" value="1"/>
</dbReference>
<gene>
    <name evidence="1" type="ORF">V7S43_011197</name>
</gene>
<evidence type="ECO:0000313" key="2">
    <source>
        <dbReference type="Proteomes" id="UP001632037"/>
    </source>
</evidence>
<name>A0ABD3FA68_9STRA</name>
<sequence>MLTDARWLWFFPSEHGTRLLEKRSEDSEMEDVSDLIDTAQIWQRRMYPRCVNLNLGNHEERMINEIFGFQVEVYAKYGIENDNSAGWRGLSMSINCSTAKRFEIVRDCV</sequence>
<reference evidence="1 2" key="1">
    <citation type="submission" date="2024-09" db="EMBL/GenBank/DDBJ databases">
        <title>Genome sequencing and assembly of Phytophthora oleae, isolate VK10A, causative agent of rot of olive drupes.</title>
        <authorList>
            <person name="Conti Taguali S."/>
            <person name="Riolo M."/>
            <person name="La Spada F."/>
            <person name="Cacciola S.O."/>
            <person name="Dionisio G."/>
        </authorList>
    </citation>
    <scope>NUCLEOTIDE SEQUENCE [LARGE SCALE GENOMIC DNA]</scope>
    <source>
        <strain evidence="1 2">VK10A</strain>
    </source>
</reference>